<accession>X1E4R6</accession>
<name>X1E4R6_9ZZZZ</name>
<sequence length="42" mass="4517">MAEKETIERVVITGMGIVCPLGHDVETVWQAMLAGRSGMAKT</sequence>
<gene>
    <name evidence="2" type="ORF">S01H4_52376</name>
</gene>
<proteinExistence type="predicted"/>
<evidence type="ECO:0000313" key="2">
    <source>
        <dbReference type="EMBL" id="GAH12184.1"/>
    </source>
</evidence>
<protein>
    <recommendedName>
        <fullName evidence="1">Beta-ketoacyl synthase-like N-terminal domain-containing protein</fullName>
    </recommendedName>
</protein>
<dbReference type="GO" id="GO:0016746">
    <property type="term" value="F:acyltransferase activity"/>
    <property type="evidence" value="ECO:0007669"/>
    <property type="project" value="InterPro"/>
</dbReference>
<dbReference type="AlphaFoldDB" id="X1E4R6"/>
<evidence type="ECO:0000259" key="1">
    <source>
        <dbReference type="Pfam" id="PF00109"/>
    </source>
</evidence>
<reference evidence="2" key="1">
    <citation type="journal article" date="2014" name="Front. Microbiol.">
        <title>High frequency of phylogenetically diverse reductive dehalogenase-homologous genes in deep subseafloor sedimentary metagenomes.</title>
        <authorList>
            <person name="Kawai M."/>
            <person name="Futagami T."/>
            <person name="Toyoda A."/>
            <person name="Takaki Y."/>
            <person name="Nishi S."/>
            <person name="Hori S."/>
            <person name="Arai W."/>
            <person name="Tsubouchi T."/>
            <person name="Morono Y."/>
            <person name="Uchiyama I."/>
            <person name="Ito T."/>
            <person name="Fujiyama A."/>
            <person name="Inagaki F."/>
            <person name="Takami H."/>
        </authorList>
    </citation>
    <scope>NUCLEOTIDE SEQUENCE</scope>
    <source>
        <strain evidence="2">Expedition CK06-06</strain>
    </source>
</reference>
<dbReference type="SUPFAM" id="SSF53901">
    <property type="entry name" value="Thiolase-like"/>
    <property type="match status" value="1"/>
</dbReference>
<feature type="domain" description="Beta-ketoacyl synthase-like N-terminal" evidence="1">
    <location>
        <begin position="8"/>
        <end position="40"/>
    </location>
</feature>
<dbReference type="Gene3D" id="3.40.47.10">
    <property type="match status" value="1"/>
</dbReference>
<comment type="caution">
    <text evidence="2">The sequence shown here is derived from an EMBL/GenBank/DDBJ whole genome shotgun (WGS) entry which is preliminary data.</text>
</comment>
<feature type="non-terminal residue" evidence="2">
    <location>
        <position position="42"/>
    </location>
</feature>
<dbReference type="Pfam" id="PF00109">
    <property type="entry name" value="ketoacyl-synt"/>
    <property type="match status" value="1"/>
</dbReference>
<dbReference type="EMBL" id="BART01029917">
    <property type="protein sequence ID" value="GAH12184.1"/>
    <property type="molecule type" value="Genomic_DNA"/>
</dbReference>
<organism evidence="2">
    <name type="scientific">marine sediment metagenome</name>
    <dbReference type="NCBI Taxonomy" id="412755"/>
    <lineage>
        <taxon>unclassified sequences</taxon>
        <taxon>metagenomes</taxon>
        <taxon>ecological metagenomes</taxon>
    </lineage>
</organism>
<dbReference type="InterPro" id="IPR014030">
    <property type="entry name" value="Ketoacyl_synth_N"/>
</dbReference>
<dbReference type="InterPro" id="IPR016039">
    <property type="entry name" value="Thiolase-like"/>
</dbReference>